<sequence>MDFYEVIKKRKSIRKYKSDPIPDGVLDRILEAGRIAPSAKNIQPWHFIVIKDPGIKKRVAEASRSQLFMADADVIICGCALEKIAWGRMGGYMSSFAVDLAIAMDHIILASANEGLGTCWIGAFDEKAVKEILQVPDDVKVVALTPIGYPAVAPADRGRKKLKEIISYDKY</sequence>
<keyword evidence="2" id="KW-0560">Oxidoreductase</keyword>
<name>X1BTG2_9ZZZZ</name>
<evidence type="ECO:0000313" key="4">
    <source>
        <dbReference type="EMBL" id="GAG84442.1"/>
    </source>
</evidence>
<accession>X1BTG2</accession>
<evidence type="ECO:0000256" key="2">
    <source>
        <dbReference type="ARBA" id="ARBA00023002"/>
    </source>
</evidence>
<gene>
    <name evidence="4" type="ORF">S01H4_34046</name>
</gene>
<comment type="caution">
    <text evidence="4">The sequence shown here is derived from an EMBL/GenBank/DDBJ whole genome shotgun (WGS) entry which is preliminary data.</text>
</comment>
<dbReference type="GO" id="GO:0016491">
    <property type="term" value="F:oxidoreductase activity"/>
    <property type="evidence" value="ECO:0007669"/>
    <property type="project" value="UniProtKB-KW"/>
</dbReference>
<dbReference type="PANTHER" id="PTHR43673:SF10">
    <property type="entry name" value="NADH DEHYDROGENASE_NAD(P)H NITROREDUCTASE XCC3605-RELATED"/>
    <property type="match status" value="1"/>
</dbReference>
<dbReference type="Gene3D" id="3.40.109.10">
    <property type="entry name" value="NADH Oxidase"/>
    <property type="match status" value="1"/>
</dbReference>
<protein>
    <recommendedName>
        <fullName evidence="3">Nitroreductase domain-containing protein</fullName>
    </recommendedName>
</protein>
<feature type="domain" description="Nitroreductase" evidence="3">
    <location>
        <begin position="7"/>
        <end position="149"/>
    </location>
</feature>
<evidence type="ECO:0000259" key="3">
    <source>
        <dbReference type="Pfam" id="PF00881"/>
    </source>
</evidence>
<dbReference type="EMBL" id="BART01017985">
    <property type="protein sequence ID" value="GAG84442.1"/>
    <property type="molecule type" value="Genomic_DNA"/>
</dbReference>
<evidence type="ECO:0000256" key="1">
    <source>
        <dbReference type="ARBA" id="ARBA00007118"/>
    </source>
</evidence>
<dbReference type="Pfam" id="PF00881">
    <property type="entry name" value="Nitroreductase"/>
    <property type="match status" value="1"/>
</dbReference>
<dbReference type="AlphaFoldDB" id="X1BTG2"/>
<dbReference type="InterPro" id="IPR000415">
    <property type="entry name" value="Nitroreductase-like"/>
</dbReference>
<dbReference type="PANTHER" id="PTHR43673">
    <property type="entry name" value="NAD(P)H NITROREDUCTASE YDGI-RELATED"/>
    <property type="match status" value="1"/>
</dbReference>
<comment type="similarity">
    <text evidence="1">Belongs to the nitroreductase family.</text>
</comment>
<dbReference type="InterPro" id="IPR029479">
    <property type="entry name" value="Nitroreductase"/>
</dbReference>
<reference evidence="4" key="1">
    <citation type="journal article" date="2014" name="Front. Microbiol.">
        <title>High frequency of phylogenetically diverse reductive dehalogenase-homologous genes in deep subseafloor sedimentary metagenomes.</title>
        <authorList>
            <person name="Kawai M."/>
            <person name="Futagami T."/>
            <person name="Toyoda A."/>
            <person name="Takaki Y."/>
            <person name="Nishi S."/>
            <person name="Hori S."/>
            <person name="Arai W."/>
            <person name="Tsubouchi T."/>
            <person name="Morono Y."/>
            <person name="Uchiyama I."/>
            <person name="Ito T."/>
            <person name="Fujiyama A."/>
            <person name="Inagaki F."/>
            <person name="Takami H."/>
        </authorList>
    </citation>
    <scope>NUCLEOTIDE SEQUENCE</scope>
    <source>
        <strain evidence="4">Expedition CK06-06</strain>
    </source>
</reference>
<dbReference type="SUPFAM" id="SSF55469">
    <property type="entry name" value="FMN-dependent nitroreductase-like"/>
    <property type="match status" value="1"/>
</dbReference>
<organism evidence="4">
    <name type="scientific">marine sediment metagenome</name>
    <dbReference type="NCBI Taxonomy" id="412755"/>
    <lineage>
        <taxon>unclassified sequences</taxon>
        <taxon>metagenomes</taxon>
        <taxon>ecological metagenomes</taxon>
    </lineage>
</organism>
<dbReference type="CDD" id="cd02139">
    <property type="entry name" value="nitroreductase"/>
    <property type="match status" value="1"/>
</dbReference>
<proteinExistence type="inferred from homology"/>